<dbReference type="Pfam" id="PF10536">
    <property type="entry name" value="PMD"/>
    <property type="match status" value="1"/>
</dbReference>
<evidence type="ECO:0000259" key="2">
    <source>
        <dbReference type="Pfam" id="PF10536"/>
    </source>
</evidence>
<evidence type="ECO:0000313" key="4">
    <source>
        <dbReference type="Proteomes" id="UP001154282"/>
    </source>
</evidence>
<sequence>ALVRPYKTRGTSILGKYYGVYEPYIRAAGLYTVMELAPLHGDSDLITAVVEHWRPETSTFHLPCGECTITLEDVAVLTGLSVDGHAVILDIPNSSWDDICMSLLGKLPPVEQRSDLAIGRVKYSWLRDAFTTLLEEASDHTSSQYARAYCMLLLGGVMFPDRSGAEMHLMYGLLLEDWARAGGYAWGAAVLAYLYRELGRTTLRMTSAPTMGGDLGGWTDLIATWVWERFPALAPLDTRNWQPVTEDSHPRAASGVLIWREIQILQLVYKSRRPFELWFHCFVFEQWSGTIQIDQRGVPLGADLCTTYRETIELWDRRAMYVASTILCDEALSDHSEYMEWYHDMTRRTVSRRGTAARAMLDTVERVAMRLGQGRLTDEEREKTRDELLSAAIGFGYAEHLIMDPSVPIRRAFPGPSVTPWPERTDPSPPWRISRAPFFPQRRTRQRTLYSDVPRPFRLSQQQTQTTQSTQTRHTTQPERSSPPPYRPHYARQQAYRDDPEPSTRFVPTPGLFPTQQSQAEQTSSRHYSRDDQFRTPADAILRGSRMTSPIVGGSSMDS</sequence>
<gene>
    <name evidence="3" type="ORF">LITE_LOCUS20530</name>
</gene>
<dbReference type="PANTHER" id="PTHR46033">
    <property type="entry name" value="PROTEIN MAIN-LIKE 2"/>
    <property type="match status" value="1"/>
</dbReference>
<dbReference type="EMBL" id="CAMGYJ010000005">
    <property type="protein sequence ID" value="CAI0425737.1"/>
    <property type="molecule type" value="Genomic_DNA"/>
</dbReference>
<proteinExistence type="predicted"/>
<evidence type="ECO:0000313" key="3">
    <source>
        <dbReference type="EMBL" id="CAI0425737.1"/>
    </source>
</evidence>
<dbReference type="InterPro" id="IPR044824">
    <property type="entry name" value="MAIN-like"/>
</dbReference>
<dbReference type="AlphaFoldDB" id="A0AAV0KUA1"/>
<feature type="region of interest" description="Disordered" evidence="1">
    <location>
        <begin position="418"/>
        <end position="559"/>
    </location>
</feature>
<name>A0AAV0KUA1_9ROSI</name>
<feature type="domain" description="Aminotransferase-like plant mobile" evidence="2">
    <location>
        <begin position="31"/>
        <end position="252"/>
    </location>
</feature>
<dbReference type="Proteomes" id="UP001154282">
    <property type="component" value="Unassembled WGS sequence"/>
</dbReference>
<organism evidence="3 4">
    <name type="scientific">Linum tenue</name>
    <dbReference type="NCBI Taxonomy" id="586396"/>
    <lineage>
        <taxon>Eukaryota</taxon>
        <taxon>Viridiplantae</taxon>
        <taxon>Streptophyta</taxon>
        <taxon>Embryophyta</taxon>
        <taxon>Tracheophyta</taxon>
        <taxon>Spermatophyta</taxon>
        <taxon>Magnoliopsida</taxon>
        <taxon>eudicotyledons</taxon>
        <taxon>Gunneridae</taxon>
        <taxon>Pentapetalae</taxon>
        <taxon>rosids</taxon>
        <taxon>fabids</taxon>
        <taxon>Malpighiales</taxon>
        <taxon>Linaceae</taxon>
        <taxon>Linum</taxon>
    </lineage>
</organism>
<keyword evidence="4" id="KW-1185">Reference proteome</keyword>
<reference evidence="3" key="1">
    <citation type="submission" date="2022-08" db="EMBL/GenBank/DDBJ databases">
        <authorList>
            <person name="Gutierrez-Valencia J."/>
        </authorList>
    </citation>
    <scope>NUCLEOTIDE SEQUENCE</scope>
</reference>
<accession>A0AAV0KUA1</accession>
<feature type="compositionally biased region" description="Low complexity" evidence="1">
    <location>
        <begin position="461"/>
        <end position="475"/>
    </location>
</feature>
<comment type="caution">
    <text evidence="3">The sequence shown here is derived from an EMBL/GenBank/DDBJ whole genome shotgun (WGS) entry which is preliminary data.</text>
</comment>
<evidence type="ECO:0000256" key="1">
    <source>
        <dbReference type="SAM" id="MobiDB-lite"/>
    </source>
</evidence>
<dbReference type="InterPro" id="IPR019557">
    <property type="entry name" value="AminoTfrase-like_pln_mobile"/>
</dbReference>
<protein>
    <recommendedName>
        <fullName evidence="2">Aminotransferase-like plant mobile domain-containing protein</fullName>
    </recommendedName>
</protein>
<feature type="non-terminal residue" evidence="3">
    <location>
        <position position="1"/>
    </location>
</feature>
<feature type="compositionally biased region" description="Polar residues" evidence="1">
    <location>
        <begin position="514"/>
        <end position="526"/>
    </location>
</feature>
<dbReference type="GO" id="GO:0010073">
    <property type="term" value="P:meristem maintenance"/>
    <property type="evidence" value="ECO:0007669"/>
    <property type="project" value="InterPro"/>
</dbReference>
<dbReference type="PANTHER" id="PTHR46033:SF8">
    <property type="entry name" value="PROTEIN MAINTENANCE OF MERISTEMS-LIKE"/>
    <property type="match status" value="1"/>
</dbReference>